<dbReference type="AlphaFoldDB" id="A0A0R1ZBS4"/>
<keyword evidence="1" id="KW-1133">Transmembrane helix</keyword>
<dbReference type="PANTHER" id="PTHR36111">
    <property type="entry name" value="INNER MEMBRANE PROTEIN-RELATED"/>
    <property type="match status" value="1"/>
</dbReference>
<sequence length="228" mass="24739">MFYVFLDLVGITVGGLLSKPLQRFLSDKQINSMMEIATLCVGIIGIQGAIVTKKPLLMLVSLVIGSVIGVWLDIDGKFNHFGNWMKTKFKTSDPHFAEGFITVFMIECVGSMSIVGPLNVALAGKTSLMLFKVILDLITSLVYGAIFGYSVLLSGPFVFLYEAIIYGCAAFIQPLLNASTINEISAVGSLLIVALACDILEIKHFKVANFLPALLGPIIYEAVLMFCK</sequence>
<feature type="transmembrane region" description="Helical" evidence="1">
    <location>
        <begin position="184"/>
        <end position="200"/>
    </location>
</feature>
<feature type="transmembrane region" description="Helical" evidence="1">
    <location>
        <begin position="32"/>
        <end position="50"/>
    </location>
</feature>
<keyword evidence="1" id="KW-0812">Transmembrane</keyword>
<evidence type="ECO:0000313" key="3">
    <source>
        <dbReference type="Proteomes" id="UP000051291"/>
    </source>
</evidence>
<evidence type="ECO:0000313" key="2">
    <source>
        <dbReference type="EMBL" id="KRM52238.1"/>
    </source>
</evidence>
<dbReference type="STRING" id="1423820.FC64_GL000662"/>
<dbReference type="PATRIC" id="fig|1423820.4.peg.672"/>
<keyword evidence="3" id="KW-1185">Reference proteome</keyword>
<dbReference type="PANTHER" id="PTHR36111:SF2">
    <property type="entry name" value="INNER MEMBRANE PROTEIN"/>
    <property type="match status" value="1"/>
</dbReference>
<evidence type="ECO:0000256" key="1">
    <source>
        <dbReference type="SAM" id="Phobius"/>
    </source>
</evidence>
<feature type="transmembrane region" description="Helical" evidence="1">
    <location>
        <begin position="95"/>
        <end position="116"/>
    </location>
</feature>
<feature type="transmembrane region" description="Helical" evidence="1">
    <location>
        <begin position="56"/>
        <end position="74"/>
    </location>
</feature>
<dbReference type="RefSeq" id="WP_057906596.1">
    <property type="nucleotide sequence ID" value="NZ_AYYZ01000025.1"/>
</dbReference>
<evidence type="ECO:0008006" key="4">
    <source>
        <dbReference type="Google" id="ProtNLM"/>
    </source>
</evidence>
<gene>
    <name evidence="2" type="ORF">FC64_GL000662</name>
</gene>
<proteinExistence type="predicted"/>
<name>A0A0R1ZBS4_9LACO</name>
<keyword evidence="1" id="KW-0472">Membrane</keyword>
<dbReference type="Pfam" id="PF04474">
    <property type="entry name" value="DUF554"/>
    <property type="match status" value="1"/>
</dbReference>
<feature type="transmembrane region" description="Helical" evidence="1">
    <location>
        <begin position="207"/>
        <end position="226"/>
    </location>
</feature>
<dbReference type="EMBL" id="AYYZ01000025">
    <property type="protein sequence ID" value="KRM52238.1"/>
    <property type="molecule type" value="Genomic_DNA"/>
</dbReference>
<reference evidence="2 3" key="1">
    <citation type="journal article" date="2015" name="Genome Announc.">
        <title>Expanding the biotechnology potential of lactobacilli through comparative genomics of 213 strains and associated genera.</title>
        <authorList>
            <person name="Sun Z."/>
            <person name="Harris H.M."/>
            <person name="McCann A."/>
            <person name="Guo C."/>
            <person name="Argimon S."/>
            <person name="Zhang W."/>
            <person name="Yang X."/>
            <person name="Jeffery I.B."/>
            <person name="Cooney J.C."/>
            <person name="Kagawa T.F."/>
            <person name="Liu W."/>
            <person name="Song Y."/>
            <person name="Salvetti E."/>
            <person name="Wrobel A."/>
            <person name="Rasinkangas P."/>
            <person name="Parkhill J."/>
            <person name="Rea M.C."/>
            <person name="O'Sullivan O."/>
            <person name="Ritari J."/>
            <person name="Douillard F.P."/>
            <person name="Paul Ross R."/>
            <person name="Yang R."/>
            <person name="Briner A.E."/>
            <person name="Felis G.E."/>
            <person name="de Vos W.M."/>
            <person name="Barrangou R."/>
            <person name="Klaenhammer T.R."/>
            <person name="Caufield P.W."/>
            <person name="Cui Y."/>
            <person name="Zhang H."/>
            <person name="O'Toole P.W."/>
        </authorList>
    </citation>
    <scope>NUCLEOTIDE SEQUENCE [LARGE SCALE GENOMIC DNA]</scope>
    <source>
        <strain evidence="2 3">DSM 20653</strain>
    </source>
</reference>
<organism evidence="2 3">
    <name type="scientific">Ligilactobacillus araffinosus DSM 20653</name>
    <dbReference type="NCBI Taxonomy" id="1423820"/>
    <lineage>
        <taxon>Bacteria</taxon>
        <taxon>Bacillati</taxon>
        <taxon>Bacillota</taxon>
        <taxon>Bacilli</taxon>
        <taxon>Lactobacillales</taxon>
        <taxon>Lactobacillaceae</taxon>
        <taxon>Ligilactobacillus</taxon>
    </lineage>
</organism>
<dbReference type="Proteomes" id="UP000051291">
    <property type="component" value="Unassembled WGS sequence"/>
</dbReference>
<protein>
    <recommendedName>
        <fullName evidence="4">Transport protein</fullName>
    </recommendedName>
</protein>
<accession>A0A0R1ZBS4</accession>
<comment type="caution">
    <text evidence="2">The sequence shown here is derived from an EMBL/GenBank/DDBJ whole genome shotgun (WGS) entry which is preliminary data.</text>
</comment>
<dbReference type="InterPro" id="IPR007563">
    <property type="entry name" value="DUF554"/>
</dbReference>